<protein>
    <recommendedName>
        <fullName evidence="8">Inositol monophosphatase</fullName>
    </recommendedName>
</protein>
<dbReference type="GO" id="GO:0007165">
    <property type="term" value="P:signal transduction"/>
    <property type="evidence" value="ECO:0007669"/>
    <property type="project" value="TreeGrafter"/>
</dbReference>
<evidence type="ECO:0000313" key="7">
    <source>
        <dbReference type="Proteomes" id="UP000036938"/>
    </source>
</evidence>
<keyword evidence="3" id="KW-0378">Hydrolase</keyword>
<dbReference type="Proteomes" id="UP000036938">
    <property type="component" value="Unassembled WGS sequence"/>
</dbReference>
<comment type="caution">
    <text evidence="6">The sequence shown here is derived from an EMBL/GenBank/DDBJ whole genome shotgun (WGS) entry which is preliminary data.</text>
</comment>
<dbReference type="Gene3D" id="3.30.540.10">
    <property type="entry name" value="Fructose-1,6-Bisphosphatase, subunit A, domain 1"/>
    <property type="match status" value="1"/>
</dbReference>
<dbReference type="PANTHER" id="PTHR20854">
    <property type="entry name" value="INOSITOL MONOPHOSPHATASE"/>
    <property type="match status" value="1"/>
</dbReference>
<reference evidence="6" key="1">
    <citation type="journal article" date="2015" name="Int. J. Syst. Evol. Microbiol.">
        <title>Aestuariivita atlantica sp. nov., isolated from deep sea sediment of the Atlantic Ocean.</title>
        <authorList>
            <person name="Li G."/>
            <person name="Lai Q."/>
            <person name="Du Y."/>
            <person name="Liu X."/>
            <person name="Sun F."/>
            <person name="Shao Z."/>
        </authorList>
    </citation>
    <scope>NUCLEOTIDE SEQUENCE [LARGE SCALE GENOMIC DNA]</scope>
    <source>
        <strain evidence="6">22II-S11-z3</strain>
    </source>
</reference>
<evidence type="ECO:0000256" key="1">
    <source>
        <dbReference type="ARBA" id="ARBA00009759"/>
    </source>
</evidence>
<evidence type="ECO:0000256" key="2">
    <source>
        <dbReference type="ARBA" id="ARBA00022723"/>
    </source>
</evidence>
<dbReference type="GO" id="GO:0046854">
    <property type="term" value="P:phosphatidylinositol phosphate biosynthetic process"/>
    <property type="evidence" value="ECO:0007669"/>
    <property type="project" value="InterPro"/>
</dbReference>
<dbReference type="PANTHER" id="PTHR20854:SF4">
    <property type="entry name" value="INOSITOL-1-MONOPHOSPHATASE-RELATED"/>
    <property type="match status" value="1"/>
</dbReference>
<dbReference type="Pfam" id="PF00459">
    <property type="entry name" value="Inositol_P"/>
    <property type="match status" value="1"/>
</dbReference>
<dbReference type="InterPro" id="IPR020550">
    <property type="entry name" value="Inositol_monophosphatase_CS"/>
</dbReference>
<dbReference type="RefSeq" id="WP_050530360.1">
    <property type="nucleotide sequence ID" value="NZ_AQQZ01000003.1"/>
</dbReference>
<evidence type="ECO:0008006" key="8">
    <source>
        <dbReference type="Google" id="ProtNLM"/>
    </source>
</evidence>
<keyword evidence="4 5" id="KW-0460">Magnesium</keyword>
<comment type="similarity">
    <text evidence="1">Belongs to the inositol monophosphatase superfamily.</text>
</comment>
<dbReference type="InterPro" id="IPR000760">
    <property type="entry name" value="Inositol_monophosphatase-like"/>
</dbReference>
<comment type="cofactor">
    <cofactor evidence="5">
        <name>Mg(2+)</name>
        <dbReference type="ChEBI" id="CHEBI:18420"/>
    </cofactor>
</comment>
<dbReference type="PROSITE" id="PS00629">
    <property type="entry name" value="IMP_1"/>
    <property type="match status" value="1"/>
</dbReference>
<dbReference type="OrthoDB" id="9785695at2"/>
<dbReference type="PROSITE" id="PS00630">
    <property type="entry name" value="IMP_2"/>
    <property type="match status" value="1"/>
</dbReference>
<feature type="binding site" evidence="5">
    <location>
        <position position="72"/>
    </location>
    <ligand>
        <name>Mg(2+)</name>
        <dbReference type="ChEBI" id="CHEBI:18420"/>
        <label>1</label>
        <note>catalytic</note>
    </ligand>
</feature>
<proteinExistence type="inferred from homology"/>
<evidence type="ECO:0000313" key="6">
    <source>
        <dbReference type="EMBL" id="KNG94209.1"/>
    </source>
</evidence>
<feature type="binding site" evidence="5">
    <location>
        <position position="95"/>
    </location>
    <ligand>
        <name>Mg(2+)</name>
        <dbReference type="ChEBI" id="CHEBI:18420"/>
        <label>1</label>
        <note>catalytic</note>
    </ligand>
</feature>
<dbReference type="STRING" id="1317121.ATO11_08280"/>
<dbReference type="SUPFAM" id="SSF56655">
    <property type="entry name" value="Carbohydrate phosphatase"/>
    <property type="match status" value="1"/>
</dbReference>
<dbReference type="EMBL" id="AQQZ01000003">
    <property type="protein sequence ID" value="KNG94209.1"/>
    <property type="molecule type" value="Genomic_DNA"/>
</dbReference>
<dbReference type="GO" id="GO:0008934">
    <property type="term" value="F:inositol monophosphate 1-phosphatase activity"/>
    <property type="evidence" value="ECO:0007669"/>
    <property type="project" value="TreeGrafter"/>
</dbReference>
<feature type="binding site" evidence="5">
    <location>
        <position position="223"/>
    </location>
    <ligand>
        <name>Mg(2+)</name>
        <dbReference type="ChEBI" id="CHEBI:18420"/>
        <label>1</label>
        <note>catalytic</note>
    </ligand>
</feature>
<evidence type="ECO:0000256" key="4">
    <source>
        <dbReference type="ARBA" id="ARBA00022842"/>
    </source>
</evidence>
<feature type="binding site" evidence="5">
    <location>
        <position position="98"/>
    </location>
    <ligand>
        <name>Mg(2+)</name>
        <dbReference type="ChEBI" id="CHEBI:18420"/>
        <label>1</label>
        <note>catalytic</note>
    </ligand>
</feature>
<organism evidence="6 7">
    <name type="scientific">Pseudaestuariivita atlantica</name>
    <dbReference type="NCBI Taxonomy" id="1317121"/>
    <lineage>
        <taxon>Bacteria</taxon>
        <taxon>Pseudomonadati</taxon>
        <taxon>Pseudomonadota</taxon>
        <taxon>Alphaproteobacteria</taxon>
        <taxon>Rhodobacterales</taxon>
        <taxon>Paracoccaceae</taxon>
        <taxon>Pseudaestuariivita</taxon>
    </lineage>
</organism>
<gene>
    <name evidence="6" type="ORF">ATO11_08280</name>
</gene>
<evidence type="ECO:0000256" key="5">
    <source>
        <dbReference type="PIRSR" id="PIRSR600760-2"/>
    </source>
</evidence>
<sequence length="277" mass="29944">MPITDAETPRLLSILREAARAEILPRFRALEASQIDTKTTHDDLVTEADTGAERAITAALQAAWPEAVVMGEEAISADPALRDRLPDADLAFVIDPVDGTWNFAHGLATYGVILSANVRAQPVFGALYDPNFDDAITASADGPATYVTADGRTRELTIDPTPIPGLTGFLPLNLLPEDKRAAMAATYPGFNRVLNLRCSCHEFRLMAQGHVDFMLSARLTPWDHAAGALIVARAGGVARMLDGSAYRADLRSGYLLCARSEEVWQDVAGRLEFLLDP</sequence>
<keyword evidence="7" id="KW-1185">Reference proteome</keyword>
<dbReference type="GO" id="GO:0006020">
    <property type="term" value="P:inositol metabolic process"/>
    <property type="evidence" value="ECO:0007669"/>
    <property type="project" value="TreeGrafter"/>
</dbReference>
<name>A0A0L1JQZ1_9RHOB</name>
<dbReference type="GO" id="GO:0046872">
    <property type="term" value="F:metal ion binding"/>
    <property type="evidence" value="ECO:0007669"/>
    <property type="project" value="UniProtKB-KW"/>
</dbReference>
<keyword evidence="2 5" id="KW-0479">Metal-binding</keyword>
<dbReference type="AlphaFoldDB" id="A0A0L1JQZ1"/>
<dbReference type="PATRIC" id="fig|1317121.7.peg.2266"/>
<dbReference type="PRINTS" id="PR00377">
    <property type="entry name" value="IMPHPHTASES"/>
</dbReference>
<accession>A0A0L1JQZ1</accession>
<dbReference type="Gene3D" id="3.40.190.80">
    <property type="match status" value="1"/>
</dbReference>
<evidence type="ECO:0000256" key="3">
    <source>
        <dbReference type="ARBA" id="ARBA00022801"/>
    </source>
</evidence>
<dbReference type="InterPro" id="IPR020583">
    <property type="entry name" value="Inositol_monoP_metal-BS"/>
</dbReference>